<evidence type="ECO:0000256" key="5">
    <source>
        <dbReference type="ARBA" id="ARBA00023136"/>
    </source>
</evidence>
<evidence type="ECO:0000313" key="8">
    <source>
        <dbReference type="EMBL" id="KAL3620919.1"/>
    </source>
</evidence>
<organism evidence="8 9">
    <name type="scientific">Castilleja foliolosa</name>
    <dbReference type="NCBI Taxonomy" id="1961234"/>
    <lineage>
        <taxon>Eukaryota</taxon>
        <taxon>Viridiplantae</taxon>
        <taxon>Streptophyta</taxon>
        <taxon>Embryophyta</taxon>
        <taxon>Tracheophyta</taxon>
        <taxon>Spermatophyta</taxon>
        <taxon>Magnoliopsida</taxon>
        <taxon>eudicotyledons</taxon>
        <taxon>Gunneridae</taxon>
        <taxon>Pentapetalae</taxon>
        <taxon>asterids</taxon>
        <taxon>lamiids</taxon>
        <taxon>Lamiales</taxon>
        <taxon>Orobanchaceae</taxon>
        <taxon>Pedicularideae</taxon>
        <taxon>Castillejinae</taxon>
        <taxon>Castilleja</taxon>
    </lineage>
</organism>
<protein>
    <submittedName>
        <fullName evidence="8">Uncharacterized protein</fullName>
    </submittedName>
</protein>
<dbReference type="PANTHER" id="PTHR31220:SF1">
    <property type="entry name" value="GH21176P"/>
    <property type="match status" value="1"/>
</dbReference>
<keyword evidence="3" id="KW-1003">Cell membrane</keyword>
<dbReference type="GO" id="GO:0005829">
    <property type="term" value="C:cytosol"/>
    <property type="evidence" value="ECO:0007669"/>
    <property type="project" value="UniProtKB-SubCell"/>
</dbReference>
<evidence type="ECO:0000256" key="4">
    <source>
        <dbReference type="ARBA" id="ARBA00022490"/>
    </source>
</evidence>
<proteinExistence type="inferred from homology"/>
<name>A0ABD3BUZ0_9LAMI</name>
<sequence>MHHDFSQPSLYHSPLSQVKSSNPNLNSGKPLIGGFVTSPPLELQMAVNSTKRATIVGVVLDYYYKQIVQMPSWLKLDFCEFATVWAGDECPCTSEFAHNPNIFSLLGDEFGDDIRVEVDEIENLG</sequence>
<keyword evidence="5" id="KW-0472">Membrane</keyword>
<keyword evidence="9" id="KW-1185">Reference proteome</keyword>
<gene>
    <name evidence="8" type="ORF">CASFOL_035831</name>
</gene>
<evidence type="ECO:0000256" key="6">
    <source>
        <dbReference type="ARBA" id="ARBA00034482"/>
    </source>
</evidence>
<evidence type="ECO:0000256" key="1">
    <source>
        <dbReference type="ARBA" id="ARBA00004236"/>
    </source>
</evidence>
<dbReference type="PANTHER" id="PTHR31220">
    <property type="entry name" value="HYCCIN RELATED"/>
    <property type="match status" value="1"/>
</dbReference>
<evidence type="ECO:0000313" key="9">
    <source>
        <dbReference type="Proteomes" id="UP001632038"/>
    </source>
</evidence>
<dbReference type="Pfam" id="PF09790">
    <property type="entry name" value="Hyccin"/>
    <property type="match status" value="1"/>
</dbReference>
<evidence type="ECO:0000256" key="3">
    <source>
        <dbReference type="ARBA" id="ARBA00022475"/>
    </source>
</evidence>
<feature type="region of interest" description="Disordered" evidence="7">
    <location>
        <begin position="1"/>
        <end position="21"/>
    </location>
</feature>
<comment type="similarity">
    <text evidence="6">Belongs to the Hyccin family.</text>
</comment>
<comment type="caution">
    <text evidence="8">The sequence shown here is derived from an EMBL/GenBank/DDBJ whole genome shotgun (WGS) entry which is preliminary data.</text>
</comment>
<dbReference type="Proteomes" id="UP001632038">
    <property type="component" value="Unassembled WGS sequence"/>
</dbReference>
<evidence type="ECO:0000256" key="7">
    <source>
        <dbReference type="SAM" id="MobiDB-lite"/>
    </source>
</evidence>
<dbReference type="EMBL" id="JAVIJP010000066">
    <property type="protein sequence ID" value="KAL3620919.1"/>
    <property type="molecule type" value="Genomic_DNA"/>
</dbReference>
<dbReference type="AlphaFoldDB" id="A0ABD3BUZ0"/>
<evidence type="ECO:0000256" key="2">
    <source>
        <dbReference type="ARBA" id="ARBA00004514"/>
    </source>
</evidence>
<dbReference type="InterPro" id="IPR018619">
    <property type="entry name" value="Hyccin"/>
</dbReference>
<keyword evidence="4" id="KW-0963">Cytoplasm</keyword>
<reference evidence="9" key="1">
    <citation type="journal article" date="2024" name="IScience">
        <title>Strigolactones Initiate the Formation of Haustorium-like Structures in Castilleja.</title>
        <authorList>
            <person name="Buerger M."/>
            <person name="Peterson D."/>
            <person name="Chory J."/>
        </authorList>
    </citation>
    <scope>NUCLEOTIDE SEQUENCE [LARGE SCALE GENOMIC DNA]</scope>
</reference>
<dbReference type="GO" id="GO:0005886">
    <property type="term" value="C:plasma membrane"/>
    <property type="evidence" value="ECO:0007669"/>
    <property type="project" value="UniProtKB-SubCell"/>
</dbReference>
<accession>A0ABD3BUZ0</accession>
<comment type="subcellular location">
    <subcellularLocation>
        <location evidence="1">Cell membrane</location>
    </subcellularLocation>
    <subcellularLocation>
        <location evidence="2">Cytoplasm</location>
        <location evidence="2">Cytosol</location>
    </subcellularLocation>
</comment>